<dbReference type="EMBL" id="KB743111">
    <property type="protein sequence ID" value="EOB01215.1"/>
    <property type="molecule type" value="Genomic_DNA"/>
</dbReference>
<feature type="region of interest" description="Disordered" evidence="1">
    <location>
        <begin position="217"/>
        <end position="244"/>
    </location>
</feature>
<name>R0LHT0_ANAPL</name>
<accession>R0LHT0</accession>
<gene>
    <name evidence="2" type="ORF">Anapl_02340</name>
</gene>
<feature type="region of interest" description="Disordered" evidence="1">
    <location>
        <begin position="286"/>
        <end position="307"/>
    </location>
</feature>
<evidence type="ECO:0000313" key="3">
    <source>
        <dbReference type="Proteomes" id="UP000296049"/>
    </source>
</evidence>
<proteinExistence type="predicted"/>
<evidence type="ECO:0000256" key="1">
    <source>
        <dbReference type="SAM" id="MobiDB-lite"/>
    </source>
</evidence>
<sequence length="367" mass="41410">MAANTVCSEEIHPRTLRVTLGASVHRLRFWQLKVGSSKILLNMETHTVLAERQRANTASEAGFREEAQPVHTHWTETTQSPELCPLQGHRQQRKHGSHREQCEQCWMSRPNAQPAATWNPAVSVADISQPRHCLHTPRSTRRQKNRRAYCSAAPQEFPMEPLQNMDYKAADQVFHTAKLGLQFLPTALTAVPAPLAICHSWAAPHIKAAFIRQGLGTQRTTSLSPRGQGGEEQPPSPLRTTKHHLDANTIPTKTIRLASRLLRCHHYAHTPQRPGELIIVLKRRGKSMSKPEQTRPYPSVQTQHRGTQMRKACQMPGRTSPEFGPGNLQLPSQTEAQDVVWCSEGTTRDVSTQQKLWHCQQSQFYTC</sequence>
<reference evidence="3" key="1">
    <citation type="journal article" date="2013" name="Nat. Genet.">
        <title>The duck genome and transcriptome provide insight into an avian influenza virus reservoir species.</title>
        <authorList>
            <person name="Huang Y."/>
            <person name="Li Y."/>
            <person name="Burt D.W."/>
            <person name="Chen H."/>
            <person name="Zhang Y."/>
            <person name="Qian W."/>
            <person name="Kim H."/>
            <person name="Gan S."/>
            <person name="Zhao Y."/>
            <person name="Li J."/>
            <person name="Yi K."/>
            <person name="Feng H."/>
            <person name="Zhu P."/>
            <person name="Li B."/>
            <person name="Liu Q."/>
            <person name="Fairley S."/>
            <person name="Magor K.E."/>
            <person name="Du Z."/>
            <person name="Hu X."/>
            <person name="Goodman L."/>
            <person name="Tafer H."/>
            <person name="Vignal A."/>
            <person name="Lee T."/>
            <person name="Kim K.W."/>
            <person name="Sheng Z."/>
            <person name="An Y."/>
            <person name="Searle S."/>
            <person name="Herrero J."/>
            <person name="Groenen M.A."/>
            <person name="Crooijmans R.P."/>
            <person name="Faraut T."/>
            <person name="Cai Q."/>
            <person name="Webster R.G."/>
            <person name="Aldridge J.R."/>
            <person name="Warren W.C."/>
            <person name="Bartschat S."/>
            <person name="Kehr S."/>
            <person name="Marz M."/>
            <person name="Stadler P.F."/>
            <person name="Smith J."/>
            <person name="Kraus R.H."/>
            <person name="Zhao Y."/>
            <person name="Ren L."/>
            <person name="Fei J."/>
            <person name="Morisson M."/>
            <person name="Kaiser P."/>
            <person name="Griffin D.K."/>
            <person name="Rao M."/>
            <person name="Pitel F."/>
            <person name="Wang J."/>
            <person name="Li N."/>
        </authorList>
    </citation>
    <scope>NUCLEOTIDE SEQUENCE [LARGE SCALE GENOMIC DNA]</scope>
</reference>
<protein>
    <submittedName>
        <fullName evidence="2">Uncharacterized protein</fullName>
    </submittedName>
</protein>
<organism evidence="2 3">
    <name type="scientific">Anas platyrhynchos</name>
    <name type="common">Mallard</name>
    <name type="synonym">Anas boschas</name>
    <dbReference type="NCBI Taxonomy" id="8839"/>
    <lineage>
        <taxon>Eukaryota</taxon>
        <taxon>Metazoa</taxon>
        <taxon>Chordata</taxon>
        <taxon>Craniata</taxon>
        <taxon>Vertebrata</taxon>
        <taxon>Euteleostomi</taxon>
        <taxon>Archelosauria</taxon>
        <taxon>Archosauria</taxon>
        <taxon>Dinosauria</taxon>
        <taxon>Saurischia</taxon>
        <taxon>Theropoda</taxon>
        <taxon>Coelurosauria</taxon>
        <taxon>Aves</taxon>
        <taxon>Neognathae</taxon>
        <taxon>Galloanserae</taxon>
        <taxon>Anseriformes</taxon>
        <taxon>Anatidae</taxon>
        <taxon>Anatinae</taxon>
        <taxon>Anas</taxon>
    </lineage>
</organism>
<dbReference type="Proteomes" id="UP000296049">
    <property type="component" value="Unassembled WGS sequence"/>
</dbReference>
<keyword evidence="3" id="KW-1185">Reference proteome</keyword>
<dbReference type="AlphaFoldDB" id="R0LHT0"/>
<evidence type="ECO:0000313" key="2">
    <source>
        <dbReference type="EMBL" id="EOB01215.1"/>
    </source>
</evidence>